<accession>A0ABT5BU22</accession>
<feature type="signal peptide" evidence="8">
    <location>
        <begin position="1"/>
        <end position="27"/>
    </location>
</feature>
<evidence type="ECO:0000256" key="2">
    <source>
        <dbReference type="ARBA" id="ARBA00005182"/>
    </source>
</evidence>
<organism evidence="10 11">
    <name type="scientific">Sorangium atrum</name>
    <dbReference type="NCBI Taxonomy" id="2995308"/>
    <lineage>
        <taxon>Bacteria</taxon>
        <taxon>Pseudomonadati</taxon>
        <taxon>Myxococcota</taxon>
        <taxon>Polyangia</taxon>
        <taxon>Polyangiales</taxon>
        <taxon>Polyangiaceae</taxon>
        <taxon>Sorangium</taxon>
    </lineage>
</organism>
<dbReference type="InterPro" id="IPR031811">
    <property type="entry name" value="ALGX/ALGJ_SGNH-like"/>
</dbReference>
<evidence type="ECO:0000256" key="6">
    <source>
        <dbReference type="ARBA" id="ARBA00022841"/>
    </source>
</evidence>
<dbReference type="EMBL" id="JAQNDK010000001">
    <property type="protein sequence ID" value="MDC0677657.1"/>
    <property type="molecule type" value="Genomic_DNA"/>
</dbReference>
<dbReference type="PROSITE" id="PS51257">
    <property type="entry name" value="PROKAR_LIPOPROTEIN"/>
    <property type="match status" value="1"/>
</dbReference>
<evidence type="ECO:0000256" key="1">
    <source>
        <dbReference type="ARBA" id="ARBA00004418"/>
    </source>
</evidence>
<gene>
    <name evidence="10" type="ORF">POL72_07870</name>
</gene>
<evidence type="ECO:0000256" key="4">
    <source>
        <dbReference type="ARBA" id="ARBA00022729"/>
    </source>
</evidence>
<name>A0ABT5BU22_9BACT</name>
<keyword evidence="11" id="KW-1185">Reference proteome</keyword>
<keyword evidence="4 8" id="KW-0732">Signal</keyword>
<evidence type="ECO:0000259" key="9">
    <source>
        <dbReference type="Pfam" id="PF16822"/>
    </source>
</evidence>
<dbReference type="CDD" id="cd14439">
    <property type="entry name" value="AlgX_N_like"/>
    <property type="match status" value="1"/>
</dbReference>
<dbReference type="Proteomes" id="UP001217485">
    <property type="component" value="Unassembled WGS sequence"/>
</dbReference>
<feature type="chain" id="PRO_5046626107" description="AlgX/AlgJ SGNH hydrolase-like domain-containing protein" evidence="8">
    <location>
        <begin position="28"/>
        <end position="681"/>
    </location>
</feature>
<comment type="pathway">
    <text evidence="2">Glycan biosynthesis; alginate biosynthesis.</text>
</comment>
<evidence type="ECO:0000313" key="11">
    <source>
        <dbReference type="Proteomes" id="UP001217485"/>
    </source>
</evidence>
<sequence length="681" mass="74464">MTQRKRALGVWGLLAAASAPGIVACHAGSANFPWGDAGAGTRVEHAHVHTLNEGYSRTRSQVWVREVAVPTRAALDYAAYHSNFMIADPEPETPMSAAGTPDTSHAFAGQLDQGSLTSDLAKTPLSPVERQQALAFAPLSEFLQAHKVAGAEALAEVGSAVRSERWGLQLPPGTSGQLLTEVFVHQAASGAVELWAKVEFQPWFKPFAGSADQDGDGFPELYGRVAPGVVTPVLVAAIQKDYVAPVLSPSEVKAWANQLSSYWYPSFNTDLMPAGPSFPDAQTEPYIKQELGGRAFPAPTIVLRGKPQGKATYNVFLVRGEGAAPAAAAPAKPAPRLSKTRPSPNPAPALETVQRELAQAGGSWPMWMAKLTPTHDALKKRLKGMPPKVKALAGRDGFLFYRNDLEYVSGGDLEQQRKGKNPLPVILEFKKLLDEQGVDFLFVPVPTKLEVYPEKLDPAFTALSGQVINPAFRKLIERLSKEGVEIVDLLPAFLQAKVTSAAEPFLFQHQDTHWTDRGLRLAADLLATRVKKYPWYAELAKQKRAYDLRETSFTRFGDLHSRLPEAEQKKYAPETLVAHRVVADGKPYDDDPDSPVVLLGDSFTAVYQLTDAEHAGVSAHLARGIAYPLDLVMSYGGGPNVRQKLLRRSVEALGTKKLVIWMMTARDLYNYWEDWEPLKKP</sequence>
<proteinExistence type="predicted"/>
<keyword evidence="5" id="KW-0574">Periplasm</keyword>
<evidence type="ECO:0000256" key="5">
    <source>
        <dbReference type="ARBA" id="ARBA00022764"/>
    </source>
</evidence>
<comment type="caution">
    <text evidence="10">The sequence shown here is derived from an EMBL/GenBank/DDBJ whole genome shotgun (WGS) entry which is preliminary data.</text>
</comment>
<evidence type="ECO:0000256" key="8">
    <source>
        <dbReference type="SAM" id="SignalP"/>
    </source>
</evidence>
<evidence type="ECO:0000256" key="7">
    <source>
        <dbReference type="SAM" id="MobiDB-lite"/>
    </source>
</evidence>
<reference evidence="10 11" key="1">
    <citation type="submission" date="2023-01" db="EMBL/GenBank/DDBJ databases">
        <title>Minimal conservation of predation-associated metabolite biosynthetic gene clusters underscores biosynthetic potential of Myxococcota including descriptions for ten novel species: Archangium lansinium sp. nov., Myxococcus landrumus sp. nov., Nannocystis bai.</title>
        <authorList>
            <person name="Ahearne A."/>
            <person name="Stevens C."/>
            <person name="Dowd S."/>
        </authorList>
    </citation>
    <scope>NUCLEOTIDE SEQUENCE [LARGE SCALE GENOMIC DNA]</scope>
    <source>
        <strain evidence="10 11">WIWO2</strain>
    </source>
</reference>
<evidence type="ECO:0000313" key="10">
    <source>
        <dbReference type="EMBL" id="MDC0677657.1"/>
    </source>
</evidence>
<protein>
    <recommendedName>
        <fullName evidence="9">AlgX/AlgJ SGNH hydrolase-like domain-containing protein</fullName>
    </recommendedName>
</protein>
<feature type="region of interest" description="Disordered" evidence="7">
    <location>
        <begin position="327"/>
        <end position="347"/>
    </location>
</feature>
<comment type="subcellular location">
    <subcellularLocation>
        <location evidence="1">Periplasm</location>
    </subcellularLocation>
</comment>
<feature type="domain" description="AlgX/AlgJ SGNH hydrolase-like" evidence="9">
    <location>
        <begin position="392"/>
        <end position="663"/>
    </location>
</feature>
<evidence type="ECO:0000256" key="3">
    <source>
        <dbReference type="ARBA" id="ARBA00022679"/>
    </source>
</evidence>
<keyword evidence="6" id="KW-0016">Alginate biosynthesis</keyword>
<dbReference type="Pfam" id="PF16822">
    <property type="entry name" value="ALGX"/>
    <property type="match status" value="1"/>
</dbReference>
<dbReference type="RefSeq" id="WP_272094412.1">
    <property type="nucleotide sequence ID" value="NZ_JAQNDK010000001.1"/>
</dbReference>
<keyword evidence="3" id="KW-0808">Transferase</keyword>